<dbReference type="OMA" id="MISVWPK"/>
<sequence>MAGVRLQQWAGQRLRALLGALLVGSMLLGPVPGQATRVVVSERMELVFWTNSTVQVVVYPTMANGSMPPRPSLVVNATPAASTTTDVIRNDTALLVVQTPRVEVTADKSRAIVNVTDRATREVLAQHTLSFTPVSHVAADVGLYAVHTEVATVASERLYGLGSLQNGLVEYNQVPVELVQFNTEAIVPVLLSSRGFGLYFDHYSWSYWNRPAAHDQVDLQPVSGGGQEGTVVPSSDTLVLHYRVADDFGLSFDGQVLVNNQICDDYAGVHNHPNSASCRVRGLQPGTPVKVTVTATTPVTLYAPTARPINSMDSAAERAFSLFVMVPEQPTVSAKALGSSLFDGLVAQYRTLTGRAPLLGRWAYGFWQCQEHYHTKAELLADAYGYRQRQIPIDNIVQDWHYWNTEGWGPQWDPLAYPDPADMVRQLEALGLQLMVSVWSKFDVGTSFYQELAHAQALLPGNSTYMDPWSRSARDLFYQFTNESMYGIGVAAIWADATEPEGLPNLNNTVALGAGNEFLNTFSLEVMHSLFTGWERDYEGRFFSLTRSAFAGQQRYSGVVWSGDTTSTWTQLYRQMTASMSFALAGMPYWSQDLGGFFRPADQYNSSDYQDLLIRWFQLGLFTPIYRVHGSGSTAEHYTMQRPLAFDFIHDAQALEITDQYMFGPALMVAPVYHAHAEERSVYLPKTAEGNATWFDFFTGQVLSGGQSVTSQVAADTLPVFVPAGRLLVLGNPVTSSREAQVELELRIYPGGDDCFTLYEDDGVSRGYERGVYSTFELCWREEAQLVSFGARVGQFQGFAPSIRLNAVRVRPGQGVGFNGTTAFDASTTYTGDAGELVLPPAIVTA</sequence>
<dbReference type="KEGG" id="mbr:MONBRDRAFT_29491"/>
<feature type="signal peptide" evidence="3">
    <location>
        <begin position="1"/>
        <end position="33"/>
    </location>
</feature>
<keyword evidence="3" id="KW-0732">Signal</keyword>
<feature type="domain" description="Glycoside hydrolase family 31 TIM barrel" evidence="4">
    <location>
        <begin position="357"/>
        <end position="640"/>
    </location>
</feature>
<dbReference type="InterPro" id="IPR033403">
    <property type="entry name" value="DUF5110"/>
</dbReference>
<dbReference type="InterPro" id="IPR051816">
    <property type="entry name" value="Glycosyl_Hydrolase_31"/>
</dbReference>
<evidence type="ECO:0000256" key="2">
    <source>
        <dbReference type="RuleBase" id="RU361185"/>
    </source>
</evidence>
<dbReference type="SUPFAM" id="SSF74650">
    <property type="entry name" value="Galactose mutarotase-like"/>
    <property type="match status" value="1"/>
</dbReference>
<dbReference type="InterPro" id="IPR000322">
    <property type="entry name" value="Glyco_hydro_31_TIM"/>
</dbReference>
<keyword evidence="7" id="KW-1185">Reference proteome</keyword>
<accession>A9VB88</accession>
<dbReference type="InParanoid" id="A9VB88"/>
<dbReference type="Pfam" id="PF17137">
    <property type="entry name" value="DUF5110"/>
    <property type="match status" value="1"/>
</dbReference>
<protein>
    <recommendedName>
        <fullName evidence="8">DUF5110 domain-containing protein</fullName>
    </recommendedName>
</protein>
<dbReference type="SUPFAM" id="SSF51011">
    <property type="entry name" value="Glycosyl hydrolase domain"/>
    <property type="match status" value="1"/>
</dbReference>
<keyword evidence="2" id="KW-0378">Hydrolase</keyword>
<dbReference type="InterPro" id="IPR013780">
    <property type="entry name" value="Glyco_hydro_b"/>
</dbReference>
<dbReference type="SUPFAM" id="SSF51445">
    <property type="entry name" value="(Trans)glycosidases"/>
    <property type="match status" value="1"/>
</dbReference>
<dbReference type="eggNOG" id="KOG1066">
    <property type="taxonomic scope" value="Eukaryota"/>
</dbReference>
<evidence type="ECO:0000313" key="7">
    <source>
        <dbReference type="Proteomes" id="UP000001357"/>
    </source>
</evidence>
<name>A9VB88_MONBE</name>
<dbReference type="Gene3D" id="3.20.20.80">
    <property type="entry name" value="Glycosidases"/>
    <property type="match status" value="1"/>
</dbReference>
<dbReference type="GeneID" id="5895253"/>
<organism evidence="6 7">
    <name type="scientific">Monosiga brevicollis</name>
    <name type="common">Choanoflagellate</name>
    <dbReference type="NCBI Taxonomy" id="81824"/>
    <lineage>
        <taxon>Eukaryota</taxon>
        <taxon>Choanoflagellata</taxon>
        <taxon>Craspedida</taxon>
        <taxon>Salpingoecidae</taxon>
        <taxon>Monosiga</taxon>
    </lineage>
</organism>
<dbReference type="Gene3D" id="2.60.40.1180">
    <property type="entry name" value="Golgi alpha-mannosidase II"/>
    <property type="match status" value="2"/>
</dbReference>
<dbReference type="InterPro" id="IPR011013">
    <property type="entry name" value="Gal_mutarotase_sf_dom"/>
</dbReference>
<evidence type="ECO:0000259" key="4">
    <source>
        <dbReference type="Pfam" id="PF01055"/>
    </source>
</evidence>
<dbReference type="Proteomes" id="UP000001357">
    <property type="component" value="Unassembled WGS sequence"/>
</dbReference>
<feature type="chain" id="PRO_5002745489" description="DUF5110 domain-containing protein" evidence="3">
    <location>
        <begin position="34"/>
        <end position="846"/>
    </location>
</feature>
<evidence type="ECO:0000259" key="5">
    <source>
        <dbReference type="Pfam" id="PF17137"/>
    </source>
</evidence>
<dbReference type="RefSeq" id="XP_001750020.1">
    <property type="nucleotide sequence ID" value="XM_001749968.1"/>
</dbReference>
<dbReference type="GO" id="GO:0030246">
    <property type="term" value="F:carbohydrate binding"/>
    <property type="evidence" value="ECO:0007669"/>
    <property type="project" value="InterPro"/>
</dbReference>
<dbReference type="PANTHER" id="PTHR43863:SF2">
    <property type="entry name" value="MALTASE-GLUCOAMYLASE"/>
    <property type="match status" value="1"/>
</dbReference>
<proteinExistence type="inferred from homology"/>
<comment type="similarity">
    <text evidence="1 2">Belongs to the glycosyl hydrolase 31 family.</text>
</comment>
<dbReference type="PANTHER" id="PTHR43863">
    <property type="entry name" value="HYDROLASE, PUTATIVE (AFU_ORTHOLOGUE AFUA_1G03140)-RELATED"/>
    <property type="match status" value="1"/>
</dbReference>
<dbReference type="Pfam" id="PF01055">
    <property type="entry name" value="Glyco_hydro_31_2nd"/>
    <property type="match status" value="1"/>
</dbReference>
<dbReference type="AlphaFoldDB" id="A9VB88"/>
<dbReference type="Gene3D" id="2.60.40.1760">
    <property type="entry name" value="glycosyl hydrolase (family 31)"/>
    <property type="match status" value="1"/>
</dbReference>
<dbReference type="EMBL" id="CH991576">
    <property type="protein sequence ID" value="EDQ85195.1"/>
    <property type="molecule type" value="Genomic_DNA"/>
</dbReference>
<dbReference type="GO" id="GO:0005975">
    <property type="term" value="P:carbohydrate metabolic process"/>
    <property type="evidence" value="ECO:0007669"/>
    <property type="project" value="InterPro"/>
</dbReference>
<feature type="domain" description="DUF5110" evidence="5">
    <location>
        <begin position="743"/>
        <end position="805"/>
    </location>
</feature>
<reference evidence="6 7" key="1">
    <citation type="journal article" date="2008" name="Nature">
        <title>The genome of the choanoflagellate Monosiga brevicollis and the origin of metazoans.</title>
        <authorList>
            <consortium name="JGI Sequencing"/>
            <person name="King N."/>
            <person name="Westbrook M.J."/>
            <person name="Young S.L."/>
            <person name="Kuo A."/>
            <person name="Abedin M."/>
            <person name="Chapman J."/>
            <person name="Fairclough S."/>
            <person name="Hellsten U."/>
            <person name="Isogai Y."/>
            <person name="Letunic I."/>
            <person name="Marr M."/>
            <person name="Pincus D."/>
            <person name="Putnam N."/>
            <person name="Rokas A."/>
            <person name="Wright K.J."/>
            <person name="Zuzow R."/>
            <person name="Dirks W."/>
            <person name="Good M."/>
            <person name="Goodstein D."/>
            <person name="Lemons D."/>
            <person name="Li W."/>
            <person name="Lyons J.B."/>
            <person name="Morris A."/>
            <person name="Nichols S."/>
            <person name="Richter D.J."/>
            <person name="Salamov A."/>
            <person name="Bork P."/>
            <person name="Lim W.A."/>
            <person name="Manning G."/>
            <person name="Miller W.T."/>
            <person name="McGinnis W."/>
            <person name="Shapiro H."/>
            <person name="Tjian R."/>
            <person name="Grigoriev I.V."/>
            <person name="Rokhsar D."/>
        </authorList>
    </citation>
    <scope>NUCLEOTIDE SEQUENCE [LARGE SCALE GENOMIC DNA]</scope>
    <source>
        <strain evidence="7">MX1 / ATCC 50154</strain>
    </source>
</reference>
<dbReference type="GO" id="GO:0004553">
    <property type="term" value="F:hydrolase activity, hydrolyzing O-glycosyl compounds"/>
    <property type="evidence" value="ECO:0007669"/>
    <property type="project" value="InterPro"/>
</dbReference>
<evidence type="ECO:0008006" key="8">
    <source>
        <dbReference type="Google" id="ProtNLM"/>
    </source>
</evidence>
<dbReference type="InterPro" id="IPR017853">
    <property type="entry name" value="GH"/>
</dbReference>
<dbReference type="STRING" id="81824.A9VB88"/>
<evidence type="ECO:0000313" key="6">
    <source>
        <dbReference type="EMBL" id="EDQ85195.1"/>
    </source>
</evidence>
<evidence type="ECO:0000256" key="3">
    <source>
        <dbReference type="SAM" id="SignalP"/>
    </source>
</evidence>
<gene>
    <name evidence="6" type="ORF">MONBRDRAFT_29491</name>
</gene>
<evidence type="ECO:0000256" key="1">
    <source>
        <dbReference type="ARBA" id="ARBA00007806"/>
    </source>
</evidence>
<keyword evidence="2" id="KW-0326">Glycosidase</keyword>